<name>A0A1S6QI42_9LACO</name>
<evidence type="ECO:0000259" key="1">
    <source>
        <dbReference type="PROSITE" id="PS51831"/>
    </source>
</evidence>
<dbReference type="RefSeq" id="WP_035167736.1">
    <property type="nucleotide sequence ID" value="NZ_CP018906.1"/>
</dbReference>
<dbReference type="AlphaFoldDB" id="A0A1S6QI42"/>
<dbReference type="PANTHER" id="PTHR33594">
    <property type="entry name" value="SUPERFAMILY HYDROLASE, PUTATIVE (AFU_ORTHOLOGUE AFUA_1G03035)-RELATED"/>
    <property type="match status" value="1"/>
</dbReference>
<dbReference type="SUPFAM" id="SSF109604">
    <property type="entry name" value="HD-domain/PDEase-like"/>
    <property type="match status" value="1"/>
</dbReference>
<feature type="domain" description="HD" evidence="1">
    <location>
        <begin position="24"/>
        <end position="126"/>
    </location>
</feature>
<organism evidence="2 3">
    <name type="scientific">Lentilactobacillus curieae</name>
    <dbReference type="NCBI Taxonomy" id="1138822"/>
    <lineage>
        <taxon>Bacteria</taxon>
        <taxon>Bacillati</taxon>
        <taxon>Bacillota</taxon>
        <taxon>Bacilli</taxon>
        <taxon>Lactobacillales</taxon>
        <taxon>Lactobacillaceae</taxon>
        <taxon>Lentilactobacillus</taxon>
    </lineage>
</organism>
<dbReference type="EMBL" id="CP018906">
    <property type="protein sequence ID" value="AQW21283.1"/>
    <property type="molecule type" value="Genomic_DNA"/>
</dbReference>
<dbReference type="GO" id="GO:0016787">
    <property type="term" value="F:hydrolase activity"/>
    <property type="evidence" value="ECO:0007669"/>
    <property type="project" value="UniProtKB-KW"/>
</dbReference>
<dbReference type="PROSITE" id="PS51831">
    <property type="entry name" value="HD"/>
    <property type="match status" value="1"/>
</dbReference>
<dbReference type="Gene3D" id="1.20.58.1910">
    <property type="match status" value="1"/>
</dbReference>
<accession>A0A1S6QI42</accession>
<dbReference type="Gene3D" id="1.10.472.50">
    <property type="entry name" value="HD-domain/PDEase-like"/>
    <property type="match status" value="1"/>
</dbReference>
<protein>
    <submittedName>
        <fullName evidence="2">Phosphohydrolase</fullName>
    </submittedName>
</protein>
<dbReference type="SMART" id="SM00471">
    <property type="entry name" value="HDc"/>
    <property type="match status" value="1"/>
</dbReference>
<dbReference type="InterPro" id="IPR006674">
    <property type="entry name" value="HD_domain"/>
</dbReference>
<dbReference type="OrthoDB" id="9797344at2"/>
<reference evidence="2 3" key="1">
    <citation type="journal article" date="2015" name="Genome Announc.">
        <title>Genome Sequence of Lactobacillus curieae CCTCC M 2011381T, a Novel Producer of Gamma-aminobutyric Acid.</title>
        <authorList>
            <person name="Wang Y."/>
            <person name="Wang Y."/>
            <person name="Lang C."/>
            <person name="Wei D."/>
            <person name="Xu P."/>
            <person name="Xie J."/>
        </authorList>
    </citation>
    <scope>NUCLEOTIDE SEQUENCE [LARGE SCALE GENOMIC DNA]</scope>
    <source>
        <strain evidence="2 3">CCTCC M 2011381</strain>
    </source>
</reference>
<gene>
    <name evidence="2" type="ORF">PL11_004760</name>
</gene>
<dbReference type="CDD" id="cd00077">
    <property type="entry name" value="HDc"/>
    <property type="match status" value="1"/>
</dbReference>
<evidence type="ECO:0000313" key="3">
    <source>
        <dbReference type="Proteomes" id="UP000030361"/>
    </source>
</evidence>
<sequence>MNANLRKIDEFVRGELGHETSGHDYQHIKRVVNLAKLIIEGEPANEELVLISAYLHDVIDDKVTDNPEAKKAEIKKLLSSMGYQDEFISSVFSIIENMSYSANLKSKHVLSLEGQIVQDADRLDAIGAIGIARTFYFGGHFGEIMYDPRIMPRKEMDKTEYRKRNTVINHFYEKLLKLKDQLNTNTATEIAERRQQVMLDFLAEFYDEWNGKK</sequence>
<dbReference type="Proteomes" id="UP000030361">
    <property type="component" value="Chromosome"/>
</dbReference>
<dbReference type="eggNOG" id="COG1418">
    <property type="taxonomic scope" value="Bacteria"/>
</dbReference>
<keyword evidence="2" id="KW-0378">Hydrolase</keyword>
<dbReference type="KEGG" id="lcu:PL11_004760"/>
<dbReference type="InterPro" id="IPR003607">
    <property type="entry name" value="HD/PDEase_dom"/>
</dbReference>
<dbReference type="Pfam" id="PF01966">
    <property type="entry name" value="HD"/>
    <property type="match status" value="1"/>
</dbReference>
<evidence type="ECO:0000313" key="2">
    <source>
        <dbReference type="EMBL" id="AQW21283.1"/>
    </source>
</evidence>
<proteinExistence type="predicted"/>
<keyword evidence="3" id="KW-1185">Reference proteome</keyword>
<dbReference type="PANTHER" id="PTHR33594:SF1">
    <property type="entry name" value="HD_PDEASE DOMAIN-CONTAINING PROTEIN"/>
    <property type="match status" value="1"/>
</dbReference>